<dbReference type="EMBL" id="JAUSUR010000003">
    <property type="protein sequence ID" value="MDQ0361464.1"/>
    <property type="molecule type" value="Genomic_DNA"/>
</dbReference>
<organism evidence="5 6">
    <name type="scientific">Breznakia pachnodae</name>
    <dbReference type="NCBI Taxonomy" id="265178"/>
    <lineage>
        <taxon>Bacteria</taxon>
        <taxon>Bacillati</taxon>
        <taxon>Bacillota</taxon>
        <taxon>Erysipelotrichia</taxon>
        <taxon>Erysipelotrichales</taxon>
        <taxon>Erysipelotrichaceae</taxon>
        <taxon>Breznakia</taxon>
    </lineage>
</organism>
<evidence type="ECO:0000313" key="6">
    <source>
        <dbReference type="Proteomes" id="UP001230220"/>
    </source>
</evidence>
<dbReference type="CDD" id="cd19071">
    <property type="entry name" value="AKR_AKR1-5-like"/>
    <property type="match status" value="1"/>
</dbReference>
<accession>A0ABU0E3K1</accession>
<dbReference type="Proteomes" id="UP001230220">
    <property type="component" value="Unassembled WGS sequence"/>
</dbReference>
<feature type="domain" description="NADP-dependent oxidoreductase" evidence="4">
    <location>
        <begin position="28"/>
        <end position="255"/>
    </location>
</feature>
<dbReference type="InterPro" id="IPR020471">
    <property type="entry name" value="AKR"/>
</dbReference>
<dbReference type="RefSeq" id="WP_307408205.1">
    <property type="nucleotide sequence ID" value="NZ_JAUSUR010000003.1"/>
</dbReference>
<dbReference type="PRINTS" id="PR00069">
    <property type="entry name" value="ALDKETRDTASE"/>
</dbReference>
<comment type="similarity">
    <text evidence="1">Belongs to the aldo/keto reductase family.</text>
</comment>
<keyword evidence="6" id="KW-1185">Reference proteome</keyword>
<dbReference type="Pfam" id="PF00248">
    <property type="entry name" value="Aldo_ket_red"/>
    <property type="match status" value="1"/>
</dbReference>
<dbReference type="InterPro" id="IPR036812">
    <property type="entry name" value="NAD(P)_OxRdtase_dom_sf"/>
</dbReference>
<dbReference type="PANTHER" id="PTHR43827:SF3">
    <property type="entry name" value="NADP-DEPENDENT OXIDOREDUCTASE DOMAIN-CONTAINING PROTEIN"/>
    <property type="match status" value="1"/>
</dbReference>
<comment type="caution">
    <text evidence="5">The sequence shown here is derived from an EMBL/GenBank/DDBJ whole genome shotgun (WGS) entry which is preliminary data.</text>
</comment>
<sequence length="269" mass="30880">MNLETRIKMNDGNLIPMVGYGTIRVPDEAIVTALEVGYRYLDTASMYKYNEIGVGKAIDSKIVPRNELFVCTKLWTNDIREGRTREAFFESLKKLKTEYIDLYLIHFPAEGYVQAWKEMEKLQKEGYIKSIGVSNFRKSHMQNLLAQTTVVPAINEMEVNPGFQDIEALNFCKEHGITVIASAPLGEGRYVQMDELKSLAKKYDKSIPQVILRWLLQKGILVVPKSTKEERIIDNANLFDFTLTAEELIFIDSLNKNERSYADPDNFDF</sequence>
<dbReference type="PROSITE" id="PS00062">
    <property type="entry name" value="ALDOKETO_REDUCTASE_2"/>
    <property type="match status" value="1"/>
</dbReference>
<evidence type="ECO:0000259" key="4">
    <source>
        <dbReference type="Pfam" id="PF00248"/>
    </source>
</evidence>
<evidence type="ECO:0000256" key="3">
    <source>
        <dbReference type="ARBA" id="ARBA00023002"/>
    </source>
</evidence>
<evidence type="ECO:0000256" key="1">
    <source>
        <dbReference type="ARBA" id="ARBA00007905"/>
    </source>
</evidence>
<dbReference type="InterPro" id="IPR023210">
    <property type="entry name" value="NADP_OxRdtase_dom"/>
</dbReference>
<dbReference type="InterPro" id="IPR018170">
    <property type="entry name" value="Aldo/ket_reductase_CS"/>
</dbReference>
<dbReference type="SUPFAM" id="SSF51430">
    <property type="entry name" value="NAD(P)-linked oxidoreductase"/>
    <property type="match status" value="1"/>
</dbReference>
<protein>
    <submittedName>
        <fullName evidence="5">Diketogulonate reductase-like aldo/keto reductase</fullName>
    </submittedName>
</protein>
<dbReference type="PIRSF" id="PIRSF000097">
    <property type="entry name" value="AKR"/>
    <property type="match status" value="1"/>
</dbReference>
<dbReference type="Gene3D" id="3.20.20.100">
    <property type="entry name" value="NADP-dependent oxidoreductase domain"/>
    <property type="match status" value="1"/>
</dbReference>
<keyword evidence="2" id="KW-0521">NADP</keyword>
<evidence type="ECO:0000256" key="2">
    <source>
        <dbReference type="ARBA" id="ARBA00022857"/>
    </source>
</evidence>
<name>A0ABU0E3K1_9FIRM</name>
<evidence type="ECO:0000313" key="5">
    <source>
        <dbReference type="EMBL" id="MDQ0361464.1"/>
    </source>
</evidence>
<gene>
    <name evidence="5" type="ORF">J2S15_002211</name>
</gene>
<dbReference type="PANTHER" id="PTHR43827">
    <property type="entry name" value="2,5-DIKETO-D-GLUCONIC ACID REDUCTASE"/>
    <property type="match status" value="1"/>
</dbReference>
<keyword evidence="3" id="KW-0560">Oxidoreductase</keyword>
<reference evidence="5 6" key="1">
    <citation type="submission" date="2023-07" db="EMBL/GenBank/DDBJ databases">
        <title>Genomic Encyclopedia of Type Strains, Phase IV (KMG-IV): sequencing the most valuable type-strain genomes for metagenomic binning, comparative biology and taxonomic classification.</title>
        <authorList>
            <person name="Goeker M."/>
        </authorList>
    </citation>
    <scope>NUCLEOTIDE SEQUENCE [LARGE SCALE GENOMIC DNA]</scope>
    <source>
        <strain evidence="5 6">DSM 16784</strain>
    </source>
</reference>
<proteinExistence type="inferred from homology"/>